<organism evidence="3 4">
    <name type="scientific">Cerrena zonata</name>
    <dbReference type="NCBI Taxonomy" id="2478898"/>
    <lineage>
        <taxon>Eukaryota</taxon>
        <taxon>Fungi</taxon>
        <taxon>Dikarya</taxon>
        <taxon>Basidiomycota</taxon>
        <taxon>Agaricomycotina</taxon>
        <taxon>Agaricomycetes</taxon>
        <taxon>Polyporales</taxon>
        <taxon>Cerrenaceae</taxon>
        <taxon>Cerrena</taxon>
    </lineage>
</organism>
<evidence type="ECO:0008006" key="5">
    <source>
        <dbReference type="Google" id="ProtNLM"/>
    </source>
</evidence>
<reference evidence="3 4" key="1">
    <citation type="submission" date="2022-09" db="EMBL/GenBank/DDBJ databases">
        <authorList>
            <person name="Palmer J.M."/>
        </authorList>
    </citation>
    <scope>NUCLEOTIDE SEQUENCE [LARGE SCALE GENOMIC DNA]</scope>
    <source>
        <strain evidence="3 4">DSM 7382</strain>
    </source>
</reference>
<comment type="caution">
    <text evidence="3">The sequence shown here is derived from an EMBL/GenBank/DDBJ whole genome shotgun (WGS) entry which is preliminary data.</text>
</comment>
<feature type="compositionally biased region" description="Polar residues" evidence="1">
    <location>
        <begin position="58"/>
        <end position="74"/>
    </location>
</feature>
<proteinExistence type="predicted"/>
<keyword evidence="4" id="KW-1185">Reference proteome</keyword>
<dbReference type="AlphaFoldDB" id="A0AAW0GNW0"/>
<evidence type="ECO:0000313" key="3">
    <source>
        <dbReference type="EMBL" id="KAK7695278.1"/>
    </source>
</evidence>
<evidence type="ECO:0000313" key="4">
    <source>
        <dbReference type="Proteomes" id="UP001385951"/>
    </source>
</evidence>
<feature type="region of interest" description="Disordered" evidence="1">
    <location>
        <begin position="34"/>
        <end position="80"/>
    </location>
</feature>
<evidence type="ECO:0000256" key="2">
    <source>
        <dbReference type="SAM" id="SignalP"/>
    </source>
</evidence>
<protein>
    <recommendedName>
        <fullName evidence="5">Secreted protein</fullName>
    </recommendedName>
</protein>
<feature type="chain" id="PRO_5043586794" description="Secreted protein" evidence="2">
    <location>
        <begin position="21"/>
        <end position="138"/>
    </location>
</feature>
<dbReference type="EMBL" id="JASBNA010000002">
    <property type="protein sequence ID" value="KAK7695278.1"/>
    <property type="molecule type" value="Genomic_DNA"/>
</dbReference>
<feature type="signal peptide" evidence="2">
    <location>
        <begin position="1"/>
        <end position="20"/>
    </location>
</feature>
<gene>
    <name evidence="3" type="ORF">QCA50_002468</name>
</gene>
<sequence length="138" mass="15037">MVQAGLPLVAFLLFSSQTDVFRVWCFWKREKERVSPRASQQPETSHGGWSAPTDADHLSSSSGNAISTTQNDRPPTTGDGDVIIIGPLTHIYDSGSELKGGGLNDSGRYHHANMIRTDALPARKSVKYSKSLMTCCDL</sequence>
<dbReference type="Proteomes" id="UP001385951">
    <property type="component" value="Unassembled WGS sequence"/>
</dbReference>
<keyword evidence="2" id="KW-0732">Signal</keyword>
<accession>A0AAW0GNW0</accession>
<name>A0AAW0GNW0_9APHY</name>
<evidence type="ECO:0000256" key="1">
    <source>
        <dbReference type="SAM" id="MobiDB-lite"/>
    </source>
</evidence>